<dbReference type="AlphaFoldDB" id="K6Q1R2"/>
<sequence length="256" mass="26750">MVVTEHHLGGRDPSLRVTLLEPWGDQWVPVGFLGWPEPPAASAVPRGVVPGGSLVFGRPSGGGPQNGWSLLGGSPGPKSPGRPQSGVGPEDGAGIVIRQVRMAPDGSGLDLALSTGGSPVLVTRDGPAPGLWEQRWIWTGDTYRLAWSRPVDRALSVLEAFITLVSRGRWAEAAALVRQQDAAVAGAGRDLLVQRPLGQGWRVEAVGGNYERGPLVVTRSDGVRITVTFTEEPGPGGRLAVRIAGVVARSPQQAGP</sequence>
<keyword evidence="3" id="KW-1185">Reference proteome</keyword>
<gene>
    <name evidence="2" type="ORF">ThesuDRAFT_00832</name>
</gene>
<dbReference type="STRING" id="867903.ThesuDRAFT_00832"/>
<dbReference type="HOGENOM" id="CLU_1085597_0_0_9"/>
<reference evidence="2" key="1">
    <citation type="submission" date="2010-10" db="EMBL/GenBank/DDBJ databases">
        <authorList>
            <consortium name="US DOE Joint Genome Institute (JGI-PGF)"/>
            <person name="Lucas S."/>
            <person name="Copeland A."/>
            <person name="Lapidus A."/>
            <person name="Bruce D."/>
            <person name="Goodwin L."/>
            <person name="Pitluck S."/>
            <person name="Kyrpides N."/>
            <person name="Mavromatis K."/>
            <person name="Detter J.C."/>
            <person name="Han C."/>
            <person name="Land M."/>
            <person name="Hauser L."/>
            <person name="Markowitz V."/>
            <person name="Cheng J.-F."/>
            <person name="Hugenholtz P."/>
            <person name="Woyke T."/>
            <person name="Wu D."/>
            <person name="Pukall R."/>
            <person name="Wahrenburg C."/>
            <person name="Brambilla E."/>
            <person name="Klenk H.-P."/>
            <person name="Eisen J.A."/>
        </authorList>
    </citation>
    <scope>NUCLEOTIDE SEQUENCE [LARGE SCALE GENOMIC DNA]</scope>
    <source>
        <strain evidence="2">DSM 13965</strain>
    </source>
</reference>
<proteinExistence type="predicted"/>
<reference evidence="2" key="2">
    <citation type="submission" date="2012-10" db="EMBL/GenBank/DDBJ databases">
        <title>Improved high-quality draft of Thermaerobacter subterraneus C21, DSM 13965.</title>
        <authorList>
            <consortium name="DOE Joint Genome Institute"/>
            <person name="Eisen J."/>
            <person name="Huntemann M."/>
            <person name="Wei C.-L."/>
            <person name="Han J."/>
            <person name="Detter J.C."/>
            <person name="Han C."/>
            <person name="Tapia R."/>
            <person name="Chen A."/>
            <person name="Kyrpides N."/>
            <person name="Mavromatis K."/>
            <person name="Markowitz V."/>
            <person name="Szeto E."/>
            <person name="Ivanova N."/>
            <person name="Mikhailova N."/>
            <person name="Ovchinnikova G."/>
            <person name="Pagani I."/>
            <person name="Pati A."/>
            <person name="Goodwin L."/>
            <person name="Nordberg H.P."/>
            <person name="Cantor M.N."/>
            <person name="Hua S.X."/>
            <person name="Woyke T."/>
            <person name="Eisen J."/>
            <person name="Klenk H.-P."/>
        </authorList>
    </citation>
    <scope>NUCLEOTIDE SEQUENCE [LARGE SCALE GENOMIC DNA]</scope>
    <source>
        <strain evidence="2">DSM 13965</strain>
    </source>
</reference>
<feature type="region of interest" description="Disordered" evidence="1">
    <location>
        <begin position="57"/>
        <end position="91"/>
    </location>
</feature>
<accession>K6Q1R2</accession>
<organism evidence="2 3">
    <name type="scientific">Thermaerobacter subterraneus DSM 13965</name>
    <dbReference type="NCBI Taxonomy" id="867903"/>
    <lineage>
        <taxon>Bacteria</taxon>
        <taxon>Bacillati</taxon>
        <taxon>Bacillota</taxon>
        <taxon>Clostridia</taxon>
        <taxon>Eubacteriales</taxon>
        <taxon>Clostridiales Family XVII. Incertae Sedis</taxon>
        <taxon>Thermaerobacter</taxon>
    </lineage>
</organism>
<evidence type="ECO:0000313" key="3">
    <source>
        <dbReference type="Proteomes" id="UP000005710"/>
    </source>
</evidence>
<protein>
    <submittedName>
        <fullName evidence="2">Uncharacterized protein</fullName>
    </submittedName>
</protein>
<dbReference type="EMBL" id="AENY02000002">
    <property type="protein sequence ID" value="EKP95103.1"/>
    <property type="molecule type" value="Genomic_DNA"/>
</dbReference>
<evidence type="ECO:0000256" key="1">
    <source>
        <dbReference type="SAM" id="MobiDB-lite"/>
    </source>
</evidence>
<evidence type="ECO:0000313" key="2">
    <source>
        <dbReference type="EMBL" id="EKP95103.1"/>
    </source>
</evidence>
<comment type="caution">
    <text evidence="2">The sequence shown here is derived from an EMBL/GenBank/DDBJ whole genome shotgun (WGS) entry which is preliminary data.</text>
</comment>
<dbReference type="Proteomes" id="UP000005710">
    <property type="component" value="Unassembled WGS sequence"/>
</dbReference>
<name>K6Q1R2_9FIRM</name>